<dbReference type="Pfam" id="PF00650">
    <property type="entry name" value="CRAL_TRIO"/>
    <property type="match status" value="1"/>
</dbReference>
<dbReference type="InterPro" id="IPR036273">
    <property type="entry name" value="CRAL/TRIO_N_dom_sf"/>
</dbReference>
<dbReference type="GO" id="GO:0016020">
    <property type="term" value="C:membrane"/>
    <property type="evidence" value="ECO:0007669"/>
    <property type="project" value="UniProtKB-SubCell"/>
</dbReference>
<dbReference type="Pfam" id="PF03765">
    <property type="entry name" value="CRAL_TRIO_N"/>
    <property type="match status" value="1"/>
</dbReference>
<dbReference type="SMART" id="SM00516">
    <property type="entry name" value="SEC14"/>
    <property type="match status" value="1"/>
</dbReference>
<dbReference type="SMART" id="SM01100">
    <property type="entry name" value="CRAL_TRIO_N"/>
    <property type="match status" value="1"/>
</dbReference>
<dbReference type="AlphaFoldDB" id="A0AAD7QIJ5"/>
<dbReference type="GO" id="GO:0008289">
    <property type="term" value="F:lipid binding"/>
    <property type="evidence" value="ECO:0007669"/>
    <property type="project" value="InterPro"/>
</dbReference>
<evidence type="ECO:0000256" key="3">
    <source>
        <dbReference type="ARBA" id="ARBA00023136"/>
    </source>
</evidence>
<organism evidence="6 7">
    <name type="scientific">Quillaja saponaria</name>
    <name type="common">Soap bark tree</name>
    <dbReference type="NCBI Taxonomy" id="32244"/>
    <lineage>
        <taxon>Eukaryota</taxon>
        <taxon>Viridiplantae</taxon>
        <taxon>Streptophyta</taxon>
        <taxon>Embryophyta</taxon>
        <taxon>Tracheophyta</taxon>
        <taxon>Spermatophyta</taxon>
        <taxon>Magnoliopsida</taxon>
        <taxon>eudicotyledons</taxon>
        <taxon>Gunneridae</taxon>
        <taxon>Pentapetalae</taxon>
        <taxon>rosids</taxon>
        <taxon>fabids</taxon>
        <taxon>Fabales</taxon>
        <taxon>Quillajaceae</taxon>
        <taxon>Quillaja</taxon>
    </lineage>
</organism>
<dbReference type="InterPro" id="IPR011074">
    <property type="entry name" value="CRAL/TRIO_N_dom"/>
</dbReference>
<gene>
    <name evidence="6" type="ORF">O6P43_001221</name>
</gene>
<dbReference type="PROSITE" id="PS50191">
    <property type="entry name" value="CRAL_TRIO"/>
    <property type="match status" value="1"/>
</dbReference>
<accession>A0AAD7QIJ5</accession>
<feature type="compositionally biased region" description="Basic and acidic residues" evidence="4">
    <location>
        <begin position="46"/>
        <end position="56"/>
    </location>
</feature>
<proteinExistence type="predicted"/>
<evidence type="ECO:0000313" key="6">
    <source>
        <dbReference type="EMBL" id="KAJ7982048.1"/>
    </source>
</evidence>
<dbReference type="InterPro" id="IPR056794">
    <property type="entry name" value="PATL1-6_C_GOLD"/>
</dbReference>
<dbReference type="CDD" id="cd00170">
    <property type="entry name" value="SEC14"/>
    <property type="match status" value="1"/>
</dbReference>
<keyword evidence="2" id="KW-0813">Transport</keyword>
<feature type="compositionally biased region" description="Basic and acidic residues" evidence="4">
    <location>
        <begin position="65"/>
        <end position="301"/>
    </location>
</feature>
<dbReference type="PANTHER" id="PTHR45932:SF19">
    <property type="entry name" value="PATELLIN-4-LIKE"/>
    <property type="match status" value="1"/>
</dbReference>
<reference evidence="6 7" key="1">
    <citation type="journal article" date="2023" name="Science">
        <title>Elucidation of the pathway for biosynthesis of saponin adjuvants from the soapbark tree.</title>
        <authorList>
            <person name="Reed J."/>
            <person name="Orme A."/>
            <person name="El-Demerdash A."/>
            <person name="Owen C."/>
            <person name="Martin L.B.B."/>
            <person name="Misra R.C."/>
            <person name="Kikuchi S."/>
            <person name="Rejzek M."/>
            <person name="Martin A.C."/>
            <person name="Harkess A."/>
            <person name="Leebens-Mack J."/>
            <person name="Louveau T."/>
            <person name="Stephenson M.J."/>
            <person name="Osbourn A."/>
        </authorList>
    </citation>
    <scope>NUCLEOTIDE SEQUENCE [LARGE SCALE GENOMIC DNA]</scope>
    <source>
        <strain evidence="6">S10</strain>
    </source>
</reference>
<feature type="domain" description="CRAL-TRIO" evidence="5">
    <location>
        <begin position="502"/>
        <end position="677"/>
    </location>
</feature>
<comment type="subcellular location">
    <subcellularLocation>
        <location evidence="1">Membrane</location>
    </subcellularLocation>
</comment>
<dbReference type="PANTHER" id="PTHR45932">
    <property type="entry name" value="PATELLIN-1"/>
    <property type="match status" value="1"/>
</dbReference>
<dbReference type="KEGG" id="qsa:O6P43_001221"/>
<dbReference type="InterPro" id="IPR044834">
    <property type="entry name" value="PATL"/>
</dbReference>
<feature type="compositionally biased region" description="Basic and acidic residues" evidence="4">
    <location>
        <begin position="400"/>
        <end position="432"/>
    </location>
</feature>
<dbReference type="InterPro" id="IPR001251">
    <property type="entry name" value="CRAL-TRIO_dom"/>
</dbReference>
<evidence type="ECO:0000256" key="2">
    <source>
        <dbReference type="ARBA" id="ARBA00022448"/>
    </source>
</evidence>
<sequence>MDVEEKLKETPNFTESVQKHGELLSKYDGNNGELLSKYDGNNGELSPKDDGNKDGQEVNVNAAEDGSKSNIENEPKMLEVKKNEADTGETEGKMKKNEDETAKTKEAMKKNEGETGEAEKELKKNEADTREIEKELKKNEAERGEAEKEVKKNEAETKEIKEEVKENESEIKEMKKNEAETGEAKKEVKKNEAETGEAKKEVKKSEVETGETKEEVKENEDKTELKEEVRQNEDETELKEEVRKNNETGLKEEVKKNEDETREIKEEVKKNEDETREIKEEVKKNENKIEEEKSSQPKTKDVAPPQTVERNSSFIDESNLPSDLKEFEKKALVELRLKIEEWISEYKLLNKKKVHAEDTRKVEGEEETKSERNEEKEEKNKIYNEKEHIEQVEQLKNGKFSREEKDGNDNKKQKHEGDEKEKIDVEGKGENNHVSKEEVKLVDNEDITLWGVSLLPSKGDKGTDNLLLKFLMAREFKVNDALQMLKNTLQWRKENNIDSILNEDFGEDFESLGYMNGVDRDGHPVCYNILGGLANEEVCNKAFGTKEKRDRLLRWRIHLMEKGIQNLDFNPGGFSSILQINDLKDMPAPSRKEFRLTAKQAVGILQDNYPEFVARNVFINVPFWYYAFSALLSPFLTQRTKSKFVFARPAKVTETLLKFIAPEKLAIQYGGFLRENDTELSTEDAAIEVSAKAGSIENIEIPAPEAGMNLVWDINVLAWEVNYKEEFVPKNEGSYSIIVQRAKRIGIQEGPIRNSFKNNEPGKIVLTIDNASFKKKRVIYRYKARKSS</sequence>
<comment type="caution">
    <text evidence="6">The sequence shown here is derived from an EMBL/GenBank/DDBJ whole genome shotgun (WGS) entry which is preliminary data.</text>
</comment>
<feature type="region of interest" description="Disordered" evidence="4">
    <location>
        <begin position="1"/>
        <end position="321"/>
    </location>
</feature>
<protein>
    <submittedName>
        <fullName evidence="6">Patellin-4 like</fullName>
    </submittedName>
</protein>
<evidence type="ECO:0000313" key="7">
    <source>
        <dbReference type="Proteomes" id="UP001163823"/>
    </source>
</evidence>
<evidence type="ECO:0000259" key="5">
    <source>
        <dbReference type="PROSITE" id="PS50191"/>
    </source>
</evidence>
<keyword evidence="7" id="KW-1185">Reference proteome</keyword>
<dbReference type="Gene3D" id="3.40.525.10">
    <property type="entry name" value="CRAL-TRIO lipid binding domain"/>
    <property type="match status" value="1"/>
</dbReference>
<dbReference type="EMBL" id="JARAOO010000001">
    <property type="protein sequence ID" value="KAJ7982048.1"/>
    <property type="molecule type" value="Genomic_DNA"/>
</dbReference>
<dbReference type="Proteomes" id="UP001163823">
    <property type="component" value="Chromosome 1"/>
</dbReference>
<feature type="compositionally biased region" description="Polar residues" evidence="4">
    <location>
        <begin position="308"/>
        <end position="321"/>
    </location>
</feature>
<name>A0AAD7QIJ5_QUISA</name>
<feature type="compositionally biased region" description="Basic and acidic residues" evidence="4">
    <location>
        <begin position="355"/>
        <end position="393"/>
    </location>
</feature>
<feature type="region of interest" description="Disordered" evidence="4">
    <location>
        <begin position="353"/>
        <end position="432"/>
    </location>
</feature>
<evidence type="ECO:0000256" key="1">
    <source>
        <dbReference type="ARBA" id="ARBA00004370"/>
    </source>
</evidence>
<evidence type="ECO:0000256" key="4">
    <source>
        <dbReference type="SAM" id="MobiDB-lite"/>
    </source>
</evidence>
<dbReference type="InterPro" id="IPR036865">
    <property type="entry name" value="CRAL-TRIO_dom_sf"/>
</dbReference>
<keyword evidence="3" id="KW-0472">Membrane</keyword>
<dbReference type="Pfam" id="PF25099">
    <property type="entry name" value="GOLD_PATL1_C"/>
    <property type="match status" value="1"/>
</dbReference>
<dbReference type="SUPFAM" id="SSF46938">
    <property type="entry name" value="CRAL/TRIO N-terminal domain"/>
    <property type="match status" value="1"/>
</dbReference>
<dbReference type="SUPFAM" id="SSF52087">
    <property type="entry name" value="CRAL/TRIO domain"/>
    <property type="match status" value="1"/>
</dbReference>